<gene>
    <name evidence="1" type="ORF">CDL12_16155</name>
</gene>
<evidence type="ECO:0000313" key="1">
    <source>
        <dbReference type="EMBL" id="PIN11246.1"/>
    </source>
</evidence>
<comment type="caution">
    <text evidence="1">The sequence shown here is derived from an EMBL/GenBank/DDBJ whole genome shotgun (WGS) entry which is preliminary data.</text>
</comment>
<protein>
    <submittedName>
        <fullName evidence="1">Uncharacterized protein</fullName>
    </submittedName>
</protein>
<sequence>MKPTCKNIPVCQVLCLTGCIVKRTSRYTILQFQGRIVLAIMFFHQIKANNYQQMVNINLYNNHMPTRLCL</sequence>
<dbReference type="EMBL" id="NKXS01002994">
    <property type="protein sequence ID" value="PIN11246.1"/>
    <property type="molecule type" value="Genomic_DNA"/>
</dbReference>
<proteinExistence type="predicted"/>
<dbReference type="Proteomes" id="UP000231279">
    <property type="component" value="Unassembled WGS sequence"/>
</dbReference>
<name>A0A2G9H152_9LAMI</name>
<reference evidence="2" key="1">
    <citation type="journal article" date="2018" name="Gigascience">
        <title>Genome assembly of the Pink Ipe (Handroanthus impetiginosus, Bignoniaceae), a highly valued, ecologically keystone Neotropical timber forest tree.</title>
        <authorList>
            <person name="Silva-Junior O.B."/>
            <person name="Grattapaglia D."/>
            <person name="Novaes E."/>
            <person name="Collevatti R.G."/>
        </authorList>
    </citation>
    <scope>NUCLEOTIDE SEQUENCE [LARGE SCALE GENOMIC DNA]</scope>
    <source>
        <strain evidence="2">cv. UFG-1</strain>
    </source>
</reference>
<keyword evidence="2" id="KW-1185">Reference proteome</keyword>
<accession>A0A2G9H152</accession>
<organism evidence="1 2">
    <name type="scientific">Handroanthus impetiginosus</name>
    <dbReference type="NCBI Taxonomy" id="429701"/>
    <lineage>
        <taxon>Eukaryota</taxon>
        <taxon>Viridiplantae</taxon>
        <taxon>Streptophyta</taxon>
        <taxon>Embryophyta</taxon>
        <taxon>Tracheophyta</taxon>
        <taxon>Spermatophyta</taxon>
        <taxon>Magnoliopsida</taxon>
        <taxon>eudicotyledons</taxon>
        <taxon>Gunneridae</taxon>
        <taxon>Pentapetalae</taxon>
        <taxon>asterids</taxon>
        <taxon>lamiids</taxon>
        <taxon>Lamiales</taxon>
        <taxon>Bignoniaceae</taxon>
        <taxon>Crescentiina</taxon>
        <taxon>Tabebuia alliance</taxon>
        <taxon>Handroanthus</taxon>
    </lineage>
</organism>
<evidence type="ECO:0000313" key="2">
    <source>
        <dbReference type="Proteomes" id="UP000231279"/>
    </source>
</evidence>
<dbReference type="AlphaFoldDB" id="A0A2G9H152"/>